<proteinExistence type="predicted"/>
<comment type="caution">
    <text evidence="1">The sequence shown here is derived from an EMBL/GenBank/DDBJ whole genome shotgun (WGS) entry which is preliminary data.</text>
</comment>
<dbReference type="Proteomes" id="UP000020103">
    <property type="component" value="Unassembled WGS sequence"/>
</dbReference>
<evidence type="ECO:0000313" key="1">
    <source>
        <dbReference type="EMBL" id="EUA45190.1"/>
    </source>
</evidence>
<evidence type="ECO:0000313" key="2">
    <source>
        <dbReference type="Proteomes" id="UP000020103"/>
    </source>
</evidence>
<gene>
    <name evidence="1" type="ORF">I543_3793</name>
</gene>
<accession>A0A829PXE0</accession>
<organism evidence="1 2">
    <name type="scientific">Mycobacteroides abscessus 21</name>
    <dbReference type="NCBI Taxonomy" id="1299324"/>
    <lineage>
        <taxon>Bacteria</taxon>
        <taxon>Bacillati</taxon>
        <taxon>Actinomycetota</taxon>
        <taxon>Actinomycetes</taxon>
        <taxon>Mycobacteriales</taxon>
        <taxon>Mycobacteriaceae</taxon>
        <taxon>Mycobacteroides</taxon>
        <taxon>Mycobacteroides abscessus</taxon>
    </lineage>
</organism>
<name>A0A829PXE0_9MYCO</name>
<dbReference type="AlphaFoldDB" id="A0A829PXE0"/>
<dbReference type="EMBL" id="JAOF01000001">
    <property type="protein sequence ID" value="EUA45190.1"/>
    <property type="molecule type" value="Genomic_DNA"/>
</dbReference>
<reference evidence="1 2" key="1">
    <citation type="submission" date="2013-12" db="EMBL/GenBank/DDBJ databases">
        <authorList>
            <person name="Madinger N."/>
            <person name="Lenaerts A."/>
            <person name="Ordway D."/>
            <person name="DeGroote M.A."/>
            <person name="Parker T."/>
            <person name="Sizemore C."/>
            <person name="Tallon L.J."/>
            <person name="Sadzewicz L.K."/>
            <person name="Sengamalay N."/>
            <person name="Fraser C.M."/>
            <person name="Hine E."/>
            <person name="Shefchek K.A."/>
            <person name="Das S.P."/>
            <person name="Tettelin H."/>
        </authorList>
    </citation>
    <scope>NUCLEOTIDE SEQUENCE [LARGE SCALE GENOMIC DNA]</scope>
    <source>
        <strain evidence="1 2">21</strain>
    </source>
</reference>
<protein>
    <submittedName>
        <fullName evidence="1">Uncharacterized protein</fullName>
    </submittedName>
</protein>
<sequence>MVADEYLRLGAEAWIASLSDTEFDRLVAVTRPDYPRHAADLVAHGQ</sequence>